<comment type="cofactor">
    <cofactor evidence="14">
        <name>Zn(2+)</name>
        <dbReference type="ChEBI" id="CHEBI:29105"/>
    </cofactor>
    <text evidence="14">Binds 2 Zn(2+) ions per subunit.</text>
</comment>
<dbReference type="PROSITE" id="PS52011">
    <property type="entry name" value="PEPTIDASE_M2"/>
    <property type="match status" value="2"/>
</dbReference>
<sequence length="1382" mass="161857">MKNKNKKILLSAILLSLAVAVSSVDQELEDEEIRAQEYIKELNEDIRKRRNIETNAEWDYASNITDANEKRKLEEKAKETLTYNFRAYQNEDLKRQFQKLSKLGYAALPDDQFRELLNSITSMESNYAKIRVCSFSDRNNCTLQLEPELESILAESEDPEELKYYWQQWYDLAGTPTRKSFNSYVRLKNEAALLNNFTNAAEAWLYEYEDSTFEQQLENIFDQIRPLYQQLHAYVRHKLHQKYGNLVPIKGPIPMHILGNMWAQSWENIRKFTTPYPEKPALDVTEEMLRQNYTALKMFQMGDKFFQSLNMTKVPTSFWQKSIIEKPDGVDLICHASAWDFFVKDDVRIKQCTRITMDHFFTVHHELGHIQYFLQYQHLPTVYREGANPGFHEAVGDVLSLSVSTPKHLKKVGLLTGFEHGHENKINQLYNDALQKIIFLPFAYVLDKYRWGIFRGDIKLNEYNCKFWKMREEYSGIQPPVQRSEQDFDAPAKYHVSADVEYLRYLVSFIIQFQFHKGACEKAGEYVAGDPEKLLSDCDIYENAAAGNAIKAMLALGSSKPWPDAMEVLTNSRKMEATAILEYFAPLYEWLVKSNSENGVEIGWDLTYLPQLDLPPLNVVITAKPEVTLNSYTEDKGTDRSEGLSSDYDRDRSQRFGPPYSDNFPRFENRTASYGYDDNNYNRNKPFRDDDKYYANYNGNSDYDRNRNSYGDGYQYQRPNLNAFNDNPNQYNNGFQPDDRYRLEQERQLRIEDEKLRRILAEIDQKSSFECSLNVAAQWNFETNVNEITQVEALAAQQRYSDYQRTVWDQMRQIDKNRIFDQQLFRQVYFMSNIGPNALPPDQLDRYNRLINDMLAIYNKAEICGYEQPFNCGLRLQPHLKELMGKSRDWDELQYTWTEWRRKSGRDMRDLYEQVAELTNEAARYNNFSSAADYWTFPFESPDFKRDAENVWLEILPLYELVHAYVRRKLREFYGPDRINKNAPLPDHILGNMYGQSWSNILDITIPYPGRSFLEVTPQMAAQGYTPHVMFQLAEEFFLSMNMSVLPTEFWIDSILEQPPNRVVICQPSAWDFCNGHDYRIKMCTGVNHKDLITVHHEMAHIHYFLSYRNKPKVFRDGANAAFHEAVGDAIALSAATPKHLQTLGLIQKSVDDTAHDVNFLFALALDKVVFLPFALSLDAWRWDIFNKRITKEQYNCHWWLLREKYGGIKPPVLRSELDFDPGSKYHIPANIPYIRYFFATVLQFQIHRALCKASLQYLPGDSNKPLHKCDIYRQPEAGNVLKKIMEKGASQPWQEVLQEVIGEGRLDGSALREYFRPLEDWLRNENLRNNEFVGWNYDGDYCKHSIDTANLQVYGGFYNSAVTLQVSFVTLFVFLIWINVF</sequence>
<dbReference type="EMBL" id="WJQU01000001">
    <property type="protein sequence ID" value="KAJ6647484.1"/>
    <property type="molecule type" value="Genomic_DNA"/>
</dbReference>
<keyword evidence="9 14" id="KW-0479">Metal-binding</keyword>
<feature type="coiled-coil region" evidence="15">
    <location>
        <begin position="901"/>
        <end position="928"/>
    </location>
</feature>
<feature type="glycosylation site" description="N-linked (GlcNAc...) asparagine; partial" evidence="6">
    <location>
        <position position="139"/>
    </location>
</feature>
<feature type="binding site" evidence="9">
    <location>
        <position position="365"/>
    </location>
    <ligand>
        <name>Zn(2+)</name>
        <dbReference type="ChEBI" id="CHEBI:29105"/>
        <label>1</label>
        <note>catalytic</note>
    </ligand>
</feature>
<dbReference type="EC" id="3.4.-.-" evidence="14"/>
<feature type="region of interest" description="Disordered" evidence="16">
    <location>
        <begin position="631"/>
        <end position="713"/>
    </location>
</feature>
<evidence type="ECO:0000256" key="14">
    <source>
        <dbReference type="RuleBase" id="RU361144"/>
    </source>
</evidence>
<feature type="disulfide bond" evidence="10 13">
    <location>
        <begin position="520"/>
        <end position="538"/>
    </location>
</feature>
<dbReference type="GO" id="GO:0008237">
    <property type="term" value="F:metallopeptidase activity"/>
    <property type="evidence" value="ECO:0007669"/>
    <property type="project" value="UniProtKB-KW"/>
</dbReference>
<feature type="binding site" evidence="12">
    <location>
        <position position="369"/>
    </location>
    <ligand>
        <name>Zn(2+)</name>
        <dbReference type="ChEBI" id="CHEBI:29105"/>
        <label>2</label>
        <note>catalytic</note>
    </ligand>
</feature>
<evidence type="ECO:0000256" key="2">
    <source>
        <dbReference type="ARBA" id="ARBA00022729"/>
    </source>
</evidence>
<dbReference type="SUPFAM" id="SSF55486">
    <property type="entry name" value="Metalloproteases ('zincins'), catalytic domain"/>
    <property type="match status" value="2"/>
</dbReference>
<feature type="disulfide bond" evidence="13">
    <location>
        <begin position="133"/>
        <end position="141"/>
    </location>
</feature>
<dbReference type="GO" id="GO:0046872">
    <property type="term" value="F:metal ion binding"/>
    <property type="evidence" value="ECO:0007669"/>
    <property type="project" value="UniProtKB-KW"/>
</dbReference>
<feature type="binding site" evidence="12">
    <location>
        <position position="365"/>
    </location>
    <ligand>
        <name>Zn(2+)</name>
        <dbReference type="ChEBI" id="CHEBI:29105"/>
        <label>2</label>
        <note>catalytic</note>
    </ligand>
</feature>
<feature type="glycosylation site" description="N-linked (GlcNAc...) (complex) asparagine" evidence="6">
    <location>
        <position position="90"/>
    </location>
</feature>
<feature type="binding site" evidence="9">
    <location>
        <position position="369"/>
    </location>
    <ligand>
        <name>Zn(2+)</name>
        <dbReference type="ChEBI" id="CHEBI:29105"/>
        <label>1</label>
        <note>catalytic</note>
    </ligand>
</feature>
<dbReference type="Proteomes" id="UP001151699">
    <property type="component" value="Chromosome A"/>
</dbReference>
<evidence type="ECO:0000313" key="19">
    <source>
        <dbReference type="EMBL" id="KAJ6647484.1"/>
    </source>
</evidence>
<evidence type="ECO:0000256" key="18">
    <source>
        <dbReference type="SAM" id="SignalP"/>
    </source>
</evidence>
<evidence type="ECO:0000256" key="6">
    <source>
        <dbReference type="PIRSR" id="PIRSR601548-10"/>
    </source>
</evidence>
<evidence type="ECO:0000256" key="7">
    <source>
        <dbReference type="PIRSR" id="PIRSR601548-11"/>
    </source>
</evidence>
<feature type="active site" description="Proton donor 2" evidence="7">
    <location>
        <position position="1227"/>
    </location>
</feature>
<dbReference type="InterPro" id="IPR001548">
    <property type="entry name" value="Peptidase_M2"/>
</dbReference>
<keyword evidence="14" id="KW-0121">Carboxypeptidase</keyword>
<accession>A0A9Q0S6W3</accession>
<feature type="disulfide bond" evidence="13">
    <location>
        <begin position="864"/>
        <end position="872"/>
    </location>
</feature>
<feature type="disulfide bond" evidence="13">
    <location>
        <begin position="1252"/>
        <end position="1270"/>
    </location>
</feature>
<feature type="glycosylation site" description="N-linked (GlcNAc...) asparagine" evidence="6">
    <location>
        <position position="63"/>
    </location>
</feature>
<protein>
    <recommendedName>
        <fullName evidence="14">Angiotensin-converting enzyme</fullName>
        <ecNumber evidence="14">3.4.-.-</ecNumber>
    </recommendedName>
</protein>
<evidence type="ECO:0000256" key="4">
    <source>
        <dbReference type="ARBA" id="ARBA00023180"/>
    </source>
</evidence>
<feature type="compositionally biased region" description="Basic and acidic residues" evidence="16">
    <location>
        <begin position="633"/>
        <end position="654"/>
    </location>
</feature>
<evidence type="ECO:0000256" key="13">
    <source>
        <dbReference type="PROSITE-ProRule" id="PRU01355"/>
    </source>
</evidence>
<feature type="binding site" evidence="8">
    <location>
        <position position="208"/>
    </location>
    <ligand>
        <name>chloride</name>
        <dbReference type="ChEBI" id="CHEBI:17996"/>
        <label>1</label>
    </ligand>
</feature>
<evidence type="ECO:0000256" key="17">
    <source>
        <dbReference type="SAM" id="Phobius"/>
    </source>
</evidence>
<dbReference type="PANTHER" id="PTHR10514">
    <property type="entry name" value="ANGIOTENSIN-CONVERTING ENZYME"/>
    <property type="match status" value="1"/>
</dbReference>
<comment type="similarity">
    <text evidence="1 13 14">Belongs to the peptidase M2 family.</text>
</comment>
<feature type="active site" description="Proton acceptor 1" evidence="5">
    <location>
        <position position="366"/>
    </location>
</feature>
<comment type="caution">
    <text evidence="19">The sequence shown here is derived from an EMBL/GenBank/DDBJ whole genome shotgun (WGS) entry which is preliminary data.</text>
</comment>
<keyword evidence="3 10" id="KW-1015">Disulfide bond</keyword>
<organism evidence="19 20">
    <name type="scientific">Pseudolycoriella hygida</name>
    <dbReference type="NCBI Taxonomy" id="35572"/>
    <lineage>
        <taxon>Eukaryota</taxon>
        <taxon>Metazoa</taxon>
        <taxon>Ecdysozoa</taxon>
        <taxon>Arthropoda</taxon>
        <taxon>Hexapoda</taxon>
        <taxon>Insecta</taxon>
        <taxon>Pterygota</taxon>
        <taxon>Neoptera</taxon>
        <taxon>Endopterygota</taxon>
        <taxon>Diptera</taxon>
        <taxon>Nematocera</taxon>
        <taxon>Sciaroidea</taxon>
        <taxon>Sciaridae</taxon>
        <taxon>Pseudolycoriella</taxon>
    </lineage>
</organism>
<keyword evidence="15" id="KW-0175">Coiled coil</keyword>
<evidence type="ECO:0000256" key="1">
    <source>
        <dbReference type="ARBA" id="ARBA00008139"/>
    </source>
</evidence>
<keyword evidence="9 14" id="KW-0862">Zinc</keyword>
<keyword evidence="4 6" id="KW-0325">Glycoprotein</keyword>
<reference evidence="19" key="1">
    <citation type="submission" date="2022-07" db="EMBL/GenBank/DDBJ databases">
        <authorList>
            <person name="Trinca V."/>
            <person name="Uliana J.V.C."/>
            <person name="Torres T.T."/>
            <person name="Ward R.J."/>
            <person name="Monesi N."/>
        </authorList>
    </citation>
    <scope>NUCLEOTIDE SEQUENCE</scope>
    <source>
        <strain evidence="19">HSMRA1968</strain>
        <tissue evidence="19">Whole embryos</tissue>
    </source>
</reference>
<feature type="binding site" evidence="8">
    <location>
        <position position="504"/>
    </location>
    <ligand>
        <name>chloride</name>
        <dbReference type="ChEBI" id="CHEBI:17996"/>
        <label>1</label>
    </ligand>
</feature>
<dbReference type="PANTHER" id="PTHR10514:SF40">
    <property type="entry name" value="ANGIOTENSIN-CONVERTING ENZYME"/>
    <property type="match status" value="1"/>
</dbReference>
<proteinExistence type="inferred from homology"/>
<feature type="chain" id="PRO_5040400500" description="Angiotensin-converting enzyme" evidence="18">
    <location>
        <begin position="24"/>
        <end position="1382"/>
    </location>
</feature>
<evidence type="ECO:0000256" key="12">
    <source>
        <dbReference type="PIRSR" id="PIRSR601548-8"/>
    </source>
</evidence>
<evidence type="ECO:0000256" key="5">
    <source>
        <dbReference type="PIRSR" id="PIRSR601548-1"/>
    </source>
</evidence>
<dbReference type="Pfam" id="PF01401">
    <property type="entry name" value="Peptidase_M2"/>
    <property type="match status" value="2"/>
</dbReference>
<keyword evidence="20" id="KW-1185">Reference proteome</keyword>
<dbReference type="PRINTS" id="PR00791">
    <property type="entry name" value="PEPDIPTASEA"/>
</dbReference>
<keyword evidence="17" id="KW-1133">Transmembrane helix</keyword>
<evidence type="ECO:0000256" key="16">
    <source>
        <dbReference type="SAM" id="MobiDB-lite"/>
    </source>
</evidence>
<dbReference type="CDD" id="cd06461">
    <property type="entry name" value="M2_ACE"/>
    <property type="match status" value="2"/>
</dbReference>
<evidence type="ECO:0000256" key="9">
    <source>
        <dbReference type="PIRSR" id="PIRSR601548-3"/>
    </source>
</evidence>
<feature type="coiled-coil region" evidence="15">
    <location>
        <begin position="21"/>
        <end position="55"/>
    </location>
</feature>
<dbReference type="GO" id="GO:0008241">
    <property type="term" value="F:peptidyl-dipeptidase activity"/>
    <property type="evidence" value="ECO:0007669"/>
    <property type="project" value="InterPro"/>
</dbReference>
<name>A0A9Q0S6W3_9DIPT</name>
<feature type="active site" description="Proton donor 1" evidence="5">
    <location>
        <position position="495"/>
    </location>
</feature>
<feature type="disulfide bond" evidence="10 13">
    <location>
        <begin position="334"/>
        <end position="352"/>
    </location>
</feature>
<feature type="active site" description="Proton donor 2" evidence="11">
    <location>
        <position position="495"/>
    </location>
</feature>
<feature type="signal peptide" evidence="18">
    <location>
        <begin position="1"/>
        <end position="23"/>
    </location>
</feature>
<keyword evidence="14" id="KW-0482">Metalloprotease</keyword>
<feature type="disulfide bond" evidence="13">
    <location>
        <begin position="1066"/>
        <end position="1084"/>
    </location>
</feature>
<keyword evidence="17" id="KW-0472">Membrane</keyword>
<evidence type="ECO:0000256" key="8">
    <source>
        <dbReference type="PIRSR" id="PIRSR601548-2"/>
    </source>
</evidence>
<evidence type="ECO:0000256" key="10">
    <source>
        <dbReference type="PIRSR" id="PIRSR601548-4"/>
    </source>
</evidence>
<keyword evidence="17" id="KW-0812">Transmembrane</keyword>
<gene>
    <name evidence="19" type="primary">Ance</name>
    <name evidence="19" type="ORF">Bhyg_02707</name>
</gene>
<dbReference type="OrthoDB" id="10029630at2759"/>
<evidence type="ECO:0000256" key="3">
    <source>
        <dbReference type="ARBA" id="ARBA00023157"/>
    </source>
</evidence>
<keyword evidence="2 18" id="KW-0732">Signal</keyword>
<feature type="binding site" evidence="9">
    <location>
        <position position="393"/>
    </location>
    <ligand>
        <name>Zn(2+)</name>
        <dbReference type="ChEBI" id="CHEBI:29105"/>
        <label>1</label>
        <note>catalytic</note>
    </ligand>
</feature>
<dbReference type="GO" id="GO:0005886">
    <property type="term" value="C:plasma membrane"/>
    <property type="evidence" value="ECO:0007669"/>
    <property type="project" value="TreeGrafter"/>
</dbReference>
<keyword evidence="14" id="KW-0378">Hydrolase</keyword>
<evidence type="ECO:0000313" key="20">
    <source>
        <dbReference type="Proteomes" id="UP001151699"/>
    </source>
</evidence>
<feature type="binding site" evidence="12">
    <location>
        <position position="393"/>
    </location>
    <ligand>
        <name>Zn(2+)</name>
        <dbReference type="ChEBI" id="CHEBI:29105"/>
        <label>2</label>
        <note>catalytic</note>
    </ligand>
</feature>
<evidence type="ECO:0000256" key="15">
    <source>
        <dbReference type="SAM" id="Coils"/>
    </source>
</evidence>
<dbReference type="GO" id="GO:0006508">
    <property type="term" value="P:proteolysis"/>
    <property type="evidence" value="ECO:0007669"/>
    <property type="project" value="UniProtKB-KW"/>
</dbReference>
<feature type="active site" description="Proton acceptor 2" evidence="11">
    <location>
        <position position="366"/>
    </location>
</feature>
<keyword evidence="14" id="KW-0645">Protease</keyword>
<feature type="active site" description="Proton acceptor 2" evidence="7">
    <location>
        <position position="1098"/>
    </location>
</feature>
<evidence type="ECO:0000256" key="11">
    <source>
        <dbReference type="PIRSR" id="PIRSR601548-6"/>
    </source>
</evidence>
<dbReference type="GO" id="GO:0004180">
    <property type="term" value="F:carboxypeptidase activity"/>
    <property type="evidence" value="ECO:0007669"/>
    <property type="project" value="UniProtKB-KW"/>
</dbReference>
<feature type="transmembrane region" description="Helical" evidence="17">
    <location>
        <begin position="1358"/>
        <end position="1379"/>
    </location>
</feature>